<accession>A0ABX5IJA4</accession>
<feature type="transmembrane region" description="Helical" evidence="1">
    <location>
        <begin position="6"/>
        <end position="24"/>
    </location>
</feature>
<organism evidence="2 3">
    <name type="scientific">Staphylococcus succinus</name>
    <dbReference type="NCBI Taxonomy" id="61015"/>
    <lineage>
        <taxon>Bacteria</taxon>
        <taxon>Bacillati</taxon>
        <taxon>Bacillota</taxon>
        <taxon>Bacilli</taxon>
        <taxon>Bacillales</taxon>
        <taxon>Staphylococcaceae</taxon>
        <taxon>Staphylococcus</taxon>
    </lineage>
</organism>
<keyword evidence="3" id="KW-1185">Reference proteome</keyword>
<evidence type="ECO:0000313" key="2">
    <source>
        <dbReference type="EMBL" id="PTI57543.1"/>
    </source>
</evidence>
<feature type="non-terminal residue" evidence="2">
    <location>
        <position position="47"/>
    </location>
</feature>
<proteinExistence type="predicted"/>
<dbReference type="RefSeq" id="WP_199198038.1">
    <property type="nucleotide sequence ID" value="NZ_PZFR01000480.1"/>
</dbReference>
<reference evidence="2 3" key="1">
    <citation type="journal article" date="2016" name="Front. Microbiol.">
        <title>Comprehensive Phylogenetic Analysis of Bovine Non-aureus Staphylococci Species Based on Whole-Genome Sequencing.</title>
        <authorList>
            <person name="Naushad S."/>
            <person name="Barkema H.W."/>
            <person name="Luby C."/>
            <person name="Condas L.A."/>
            <person name="Nobrega D.B."/>
            <person name="Carson D.A."/>
            <person name="De Buck J."/>
        </authorList>
    </citation>
    <scope>NUCLEOTIDE SEQUENCE [LARGE SCALE GENOMIC DNA]</scope>
    <source>
        <strain evidence="2 3">SNUC 1084</strain>
    </source>
</reference>
<sequence length="47" mass="5252">MIENNLIISLLVIPLLTIILLIFIGKRPILKRYVALIGTGITLVFAF</sequence>
<protein>
    <submittedName>
        <fullName evidence="2">Sodium:proton antiporter</fullName>
    </submittedName>
</protein>
<dbReference type="Proteomes" id="UP000240859">
    <property type="component" value="Unassembled WGS sequence"/>
</dbReference>
<dbReference type="EMBL" id="PZFR01000480">
    <property type="protein sequence ID" value="PTI57543.1"/>
    <property type="molecule type" value="Genomic_DNA"/>
</dbReference>
<keyword evidence="1" id="KW-0812">Transmembrane</keyword>
<keyword evidence="1" id="KW-0472">Membrane</keyword>
<comment type="caution">
    <text evidence="2">The sequence shown here is derived from an EMBL/GenBank/DDBJ whole genome shotgun (WGS) entry which is preliminary data.</text>
</comment>
<evidence type="ECO:0000313" key="3">
    <source>
        <dbReference type="Proteomes" id="UP000240859"/>
    </source>
</evidence>
<evidence type="ECO:0000256" key="1">
    <source>
        <dbReference type="SAM" id="Phobius"/>
    </source>
</evidence>
<name>A0ABX5IJA4_9STAP</name>
<gene>
    <name evidence="2" type="ORF">BU057_15355</name>
</gene>
<keyword evidence="1" id="KW-1133">Transmembrane helix</keyword>